<evidence type="ECO:0000259" key="1">
    <source>
        <dbReference type="Pfam" id="PF12706"/>
    </source>
</evidence>
<evidence type="ECO:0000313" key="2">
    <source>
        <dbReference type="EMBL" id="GGI66620.1"/>
    </source>
</evidence>
<dbReference type="InterPro" id="IPR001279">
    <property type="entry name" value="Metallo-B-lactamas"/>
</dbReference>
<dbReference type="AlphaFoldDB" id="A0A917N5D0"/>
<comment type="caution">
    <text evidence="2">The sequence shown here is derived from an EMBL/GenBank/DDBJ whole genome shotgun (WGS) entry which is preliminary data.</text>
</comment>
<dbReference type="Proteomes" id="UP000622610">
    <property type="component" value="Unassembled WGS sequence"/>
</dbReference>
<dbReference type="Pfam" id="PF12706">
    <property type="entry name" value="Lactamase_B_2"/>
    <property type="match status" value="1"/>
</dbReference>
<reference evidence="2" key="2">
    <citation type="submission" date="2020-09" db="EMBL/GenBank/DDBJ databases">
        <authorList>
            <person name="Sun Q."/>
            <person name="Sedlacek I."/>
        </authorList>
    </citation>
    <scope>NUCLEOTIDE SEQUENCE</scope>
    <source>
        <strain evidence="2">CCM 8433</strain>
    </source>
</reference>
<name>A0A917N5D0_9ENTE</name>
<evidence type="ECO:0000313" key="3">
    <source>
        <dbReference type="Proteomes" id="UP000622610"/>
    </source>
</evidence>
<protein>
    <recommendedName>
        <fullName evidence="1">Metallo-beta-lactamase domain-containing protein</fullName>
    </recommendedName>
</protein>
<sequence length="280" mass="32197">MKVKYLGTAAAERVPAIFCKCEVCEFAREHKGKEWRTQLQTVLDEGELLIDFPGDSFLHQWQHDIDFNDIEHLLLTHWHGDHLYAEDLALRISGYGQDLDKVLHVYGSPFTKTFYDRAFELEGRFDESRLVYHTIRAYNPIEISRYKVYPIPAQHGNFQEDCLIYAIVDRETGKSLFYTHDTGMPLEKDLQYLATQGIVFDFVSLDCTGQGFEQSGPVHMSLKENVHLIEKMRQLGLVHDETIYVASHFSHNGGLNHEAMQALSEADGILTSYDGMEVEF</sequence>
<dbReference type="InterPro" id="IPR036866">
    <property type="entry name" value="RibonucZ/Hydroxyglut_hydro"/>
</dbReference>
<organism evidence="2 3">
    <name type="scientific">Enterococcus alcedinis</name>
    <dbReference type="NCBI Taxonomy" id="1274384"/>
    <lineage>
        <taxon>Bacteria</taxon>
        <taxon>Bacillati</taxon>
        <taxon>Bacillota</taxon>
        <taxon>Bacilli</taxon>
        <taxon>Lactobacillales</taxon>
        <taxon>Enterococcaceae</taxon>
        <taxon>Enterococcus</taxon>
    </lineage>
</organism>
<dbReference type="PANTHER" id="PTHR42663">
    <property type="entry name" value="HYDROLASE C777.06C-RELATED-RELATED"/>
    <property type="match status" value="1"/>
</dbReference>
<reference evidence="2" key="1">
    <citation type="journal article" date="2014" name="Int. J. Syst. Evol. Microbiol.">
        <title>Complete genome sequence of Corynebacterium casei LMG S-19264T (=DSM 44701T), isolated from a smear-ripened cheese.</title>
        <authorList>
            <consortium name="US DOE Joint Genome Institute (JGI-PGF)"/>
            <person name="Walter F."/>
            <person name="Albersmeier A."/>
            <person name="Kalinowski J."/>
            <person name="Ruckert C."/>
        </authorList>
    </citation>
    <scope>NUCLEOTIDE SEQUENCE</scope>
    <source>
        <strain evidence="2">CCM 8433</strain>
    </source>
</reference>
<feature type="domain" description="Metallo-beta-lactamase" evidence="1">
    <location>
        <begin position="62"/>
        <end position="233"/>
    </location>
</feature>
<proteinExistence type="predicted"/>
<dbReference type="PANTHER" id="PTHR42663:SF6">
    <property type="entry name" value="HYDROLASE C777.06C-RELATED"/>
    <property type="match status" value="1"/>
</dbReference>
<keyword evidence="3" id="KW-1185">Reference proteome</keyword>
<dbReference type="EMBL" id="BMDT01000013">
    <property type="protein sequence ID" value="GGI66620.1"/>
    <property type="molecule type" value="Genomic_DNA"/>
</dbReference>
<dbReference type="SUPFAM" id="SSF56281">
    <property type="entry name" value="Metallo-hydrolase/oxidoreductase"/>
    <property type="match status" value="1"/>
</dbReference>
<gene>
    <name evidence="2" type="ORF">GCM10011482_22740</name>
</gene>
<accession>A0A917N5D0</accession>
<dbReference type="Gene3D" id="3.60.15.10">
    <property type="entry name" value="Ribonuclease Z/Hydroxyacylglutathione hydrolase-like"/>
    <property type="match status" value="1"/>
</dbReference>